<dbReference type="OrthoDB" id="6121477at2"/>
<dbReference type="RefSeq" id="WP_007019642.1">
    <property type="nucleotide sequence ID" value="NZ_CH724125.1"/>
</dbReference>
<accession>A0A7U8GTC7</accession>
<comment type="caution">
    <text evidence="1">The sequence shown here is derived from an EMBL/GenBank/DDBJ whole genome shotgun (WGS) entry which is preliminary data.</text>
</comment>
<reference evidence="1 2" key="1">
    <citation type="submission" date="2006-02" db="EMBL/GenBank/DDBJ databases">
        <authorList>
            <person name="Pinhassi J."/>
            <person name="Pedros-Alio C."/>
            <person name="Ferriera S."/>
            <person name="Johnson J."/>
            <person name="Kravitz S."/>
            <person name="Halpern A."/>
            <person name="Remington K."/>
            <person name="Beeson K."/>
            <person name="Tran B."/>
            <person name="Rogers Y.-H."/>
            <person name="Friedman R."/>
            <person name="Venter J.C."/>
        </authorList>
    </citation>
    <scope>NUCLEOTIDE SEQUENCE [LARGE SCALE GENOMIC DNA]</scope>
    <source>
        <strain evidence="1 2">MED92</strain>
    </source>
</reference>
<dbReference type="AlphaFoldDB" id="A0A7U8GTC7"/>
<protein>
    <submittedName>
        <fullName evidence="1">Uncharacterized protein</fullName>
    </submittedName>
</protein>
<evidence type="ECO:0000313" key="2">
    <source>
        <dbReference type="Proteomes" id="UP000002171"/>
    </source>
</evidence>
<name>A0A7U8GTC7_NEPCE</name>
<gene>
    <name evidence="1" type="ORF">MED92_09879</name>
</gene>
<organism evidence="1 2">
    <name type="scientific">Neptuniibacter caesariensis</name>
    <dbReference type="NCBI Taxonomy" id="207954"/>
    <lineage>
        <taxon>Bacteria</taxon>
        <taxon>Pseudomonadati</taxon>
        <taxon>Pseudomonadota</taxon>
        <taxon>Gammaproteobacteria</taxon>
        <taxon>Oceanospirillales</taxon>
        <taxon>Oceanospirillaceae</taxon>
        <taxon>Neptuniibacter</taxon>
    </lineage>
</organism>
<dbReference type="EMBL" id="AAOW01000004">
    <property type="protein sequence ID" value="EAR62005.1"/>
    <property type="molecule type" value="Genomic_DNA"/>
</dbReference>
<dbReference type="Proteomes" id="UP000002171">
    <property type="component" value="Unassembled WGS sequence"/>
</dbReference>
<sequence length="133" mass="15381">MSQSNHRILYSALILSLLLNQGCFYMVEEGKGGVAERFPIPQEHWHLSQRLHECEAAITEQSLYGKAQLHPALYQQTQKLLTESRRLFKAEYYQQAELTLEPVETVLKLMQQNMHIKAVKHLCQSNAIQEVCL</sequence>
<proteinExistence type="predicted"/>
<keyword evidence="2" id="KW-1185">Reference proteome</keyword>
<evidence type="ECO:0000313" key="1">
    <source>
        <dbReference type="EMBL" id="EAR62005.1"/>
    </source>
</evidence>